<keyword evidence="2" id="KW-1185">Reference proteome</keyword>
<gene>
    <name evidence="1" type="ORF">DI53_3632</name>
</gene>
<dbReference type="AlphaFoldDB" id="A0A0B8SYT4"/>
<reference evidence="2" key="1">
    <citation type="submission" date="2014-04" db="EMBL/GenBank/DDBJ databases">
        <title>Whole-Genome optical mapping and complete genome sequence of Sphingobacterium deserti sp. nov., a new spaces isolated from desert in the west of China.</title>
        <authorList>
            <person name="Teng C."/>
            <person name="Zhou Z."/>
            <person name="Li X."/>
            <person name="Chen M."/>
            <person name="Lin M."/>
            <person name="Wang L."/>
            <person name="Su S."/>
            <person name="Zhang C."/>
            <person name="Zhang W."/>
        </authorList>
    </citation>
    <scope>NUCLEOTIDE SEQUENCE [LARGE SCALE GENOMIC DNA]</scope>
    <source>
        <strain evidence="2">ACCC05744</strain>
    </source>
</reference>
<dbReference type="PATRIC" id="fig|1229276.3.peg.3753"/>
<organism evidence="1 2">
    <name type="scientific">Sphingobacterium deserti</name>
    <dbReference type="NCBI Taxonomy" id="1229276"/>
    <lineage>
        <taxon>Bacteria</taxon>
        <taxon>Pseudomonadati</taxon>
        <taxon>Bacteroidota</taxon>
        <taxon>Sphingobacteriia</taxon>
        <taxon>Sphingobacteriales</taxon>
        <taxon>Sphingobacteriaceae</taxon>
        <taxon>Sphingobacterium</taxon>
    </lineage>
</organism>
<sequence length="41" mass="4758">MLAQSHIRAAPVTFKTARFLPLQVIFNIFRFDFFQSQGLSL</sequence>
<protein>
    <submittedName>
        <fullName evidence="1">Uncharacterized protein</fullName>
    </submittedName>
</protein>
<evidence type="ECO:0000313" key="2">
    <source>
        <dbReference type="Proteomes" id="UP000031802"/>
    </source>
</evidence>
<comment type="caution">
    <text evidence="1">The sequence shown here is derived from an EMBL/GenBank/DDBJ whole genome shotgun (WGS) entry which is preliminary data.</text>
</comment>
<dbReference type="Proteomes" id="UP000031802">
    <property type="component" value="Unassembled WGS sequence"/>
</dbReference>
<accession>A0A0B8SYT4</accession>
<name>A0A0B8SYT4_9SPHI</name>
<reference evidence="1 2" key="2">
    <citation type="journal article" date="2015" name="PLoS ONE">
        <title>Whole-Genome Optical Mapping and Finished Genome Sequence of Sphingobacterium deserti sp. nov., a New Species Isolated from the Western Desert of China.</title>
        <authorList>
            <person name="Teng C."/>
            <person name="Zhou Z."/>
            <person name="Molnar I."/>
            <person name="Li X."/>
            <person name="Tang R."/>
            <person name="Chen M."/>
            <person name="Wang L."/>
            <person name="Su S."/>
            <person name="Zhang W."/>
            <person name="Lin M."/>
        </authorList>
    </citation>
    <scope>NUCLEOTIDE SEQUENCE [LARGE SCALE GENOMIC DNA]</scope>
    <source>
        <strain evidence="2">ACCC05744</strain>
    </source>
</reference>
<proteinExistence type="predicted"/>
<dbReference type="EMBL" id="JJMU01000066">
    <property type="protein sequence ID" value="KGE12592.1"/>
    <property type="molecule type" value="Genomic_DNA"/>
</dbReference>
<dbReference type="STRING" id="1229276.DI53_3632"/>
<evidence type="ECO:0000313" key="1">
    <source>
        <dbReference type="EMBL" id="KGE12592.1"/>
    </source>
</evidence>